<evidence type="ECO:0000256" key="1">
    <source>
        <dbReference type="PROSITE-ProRule" id="PRU00169"/>
    </source>
</evidence>
<protein>
    <submittedName>
        <fullName evidence="3">Response regulator transcription factor</fullName>
    </submittedName>
</protein>
<dbReference type="InterPro" id="IPR001789">
    <property type="entry name" value="Sig_transdc_resp-reg_receiver"/>
</dbReference>
<dbReference type="SUPFAM" id="SSF52172">
    <property type="entry name" value="CheY-like"/>
    <property type="match status" value="1"/>
</dbReference>
<reference evidence="4" key="1">
    <citation type="journal article" date="2019" name="Int. J. Syst. Evol. Microbiol.">
        <title>The Global Catalogue of Microorganisms (GCM) 10K type strain sequencing project: providing services to taxonomists for standard genome sequencing and annotation.</title>
        <authorList>
            <consortium name="The Broad Institute Genomics Platform"/>
            <consortium name="The Broad Institute Genome Sequencing Center for Infectious Disease"/>
            <person name="Wu L."/>
            <person name="Ma J."/>
        </authorList>
    </citation>
    <scope>NUCLEOTIDE SEQUENCE [LARGE SCALE GENOMIC DNA]</scope>
    <source>
        <strain evidence="4">JCM 18019</strain>
    </source>
</reference>
<dbReference type="SMART" id="SM00850">
    <property type="entry name" value="LytTR"/>
    <property type="match status" value="1"/>
</dbReference>
<evidence type="ECO:0000259" key="2">
    <source>
        <dbReference type="PROSITE" id="PS50110"/>
    </source>
</evidence>
<dbReference type="InterPro" id="IPR007492">
    <property type="entry name" value="LytTR_DNA-bd_dom"/>
</dbReference>
<organism evidence="3 4">
    <name type="scientific">Chryseobacterium ginsengisoli</name>
    <dbReference type="NCBI Taxonomy" id="363853"/>
    <lineage>
        <taxon>Bacteria</taxon>
        <taxon>Pseudomonadati</taxon>
        <taxon>Bacteroidota</taxon>
        <taxon>Flavobacteriia</taxon>
        <taxon>Flavobacteriales</taxon>
        <taxon>Weeksellaceae</taxon>
        <taxon>Chryseobacterium group</taxon>
        <taxon>Chryseobacterium</taxon>
    </lineage>
</organism>
<dbReference type="InterPro" id="IPR011006">
    <property type="entry name" value="CheY-like_superfamily"/>
</dbReference>
<proteinExistence type="predicted"/>
<comment type="caution">
    <text evidence="3">The sequence shown here is derived from an EMBL/GenBank/DDBJ whole genome shotgun (WGS) entry which is preliminary data.</text>
</comment>
<dbReference type="Gene3D" id="3.40.50.2300">
    <property type="match status" value="1"/>
</dbReference>
<dbReference type="EMBL" id="BAABHX010000013">
    <property type="protein sequence ID" value="GAA5102727.1"/>
    <property type="molecule type" value="Genomic_DNA"/>
</dbReference>
<keyword evidence="4" id="KW-1185">Reference proteome</keyword>
<dbReference type="PROSITE" id="PS50110">
    <property type="entry name" value="RESPONSE_REGULATORY"/>
    <property type="match status" value="1"/>
</dbReference>
<feature type="modified residue" description="4-aspartylphosphate" evidence="1">
    <location>
        <position position="56"/>
    </location>
</feature>
<gene>
    <name evidence="3" type="ORF">GCM10023210_43960</name>
</gene>
<keyword evidence="1" id="KW-0597">Phosphoprotein</keyword>
<dbReference type="Gene3D" id="2.40.50.1020">
    <property type="entry name" value="LytTr DNA-binding domain"/>
    <property type="match status" value="1"/>
</dbReference>
<accession>A0ABP9MY12</accession>
<dbReference type="RefSeq" id="WP_345208742.1">
    <property type="nucleotide sequence ID" value="NZ_BAABHX010000013.1"/>
</dbReference>
<sequence>MHTYRIALLEDNTKQLEKLETYLNTISNIRIILKSKSSDHFFEELKTVQPDILVADLDLGNDSMTGMEVAQELKIPVFFASINTADYVEDMENLKRDEEICVDHITKPFTEEKFIKSFKRFLQEINLFSKLQYVYLDFNKTKRNMILIDDIVYLCADKLSGSESNNKQIHFINRKSENLIDFSFSKMEEKGLLKSQFVTIHKSFRVNKKYIKCYHKQTEMVEIMIFDEREKTKCHYLPVSENYQNDIKKVVS</sequence>
<name>A0ABP9MY12_9FLAO</name>
<evidence type="ECO:0000313" key="4">
    <source>
        <dbReference type="Proteomes" id="UP001500353"/>
    </source>
</evidence>
<dbReference type="Proteomes" id="UP001500353">
    <property type="component" value="Unassembled WGS sequence"/>
</dbReference>
<dbReference type="Pfam" id="PF04397">
    <property type="entry name" value="LytTR"/>
    <property type="match status" value="1"/>
</dbReference>
<feature type="domain" description="Response regulatory" evidence="2">
    <location>
        <begin position="5"/>
        <end position="122"/>
    </location>
</feature>
<evidence type="ECO:0000313" key="3">
    <source>
        <dbReference type="EMBL" id="GAA5102727.1"/>
    </source>
</evidence>
<dbReference type="SMART" id="SM00448">
    <property type="entry name" value="REC"/>
    <property type="match status" value="1"/>
</dbReference>